<dbReference type="GO" id="GO:0004497">
    <property type="term" value="F:monooxygenase activity"/>
    <property type="evidence" value="ECO:0007669"/>
    <property type="project" value="UniProtKB-KW"/>
</dbReference>
<evidence type="ECO:0000259" key="2">
    <source>
        <dbReference type="Pfam" id="PF07992"/>
    </source>
</evidence>
<evidence type="ECO:0000256" key="1">
    <source>
        <dbReference type="ARBA" id="ARBA00023002"/>
    </source>
</evidence>
<dbReference type="SUPFAM" id="SSF51905">
    <property type="entry name" value="FAD/NAD(P)-binding domain"/>
    <property type="match status" value="1"/>
</dbReference>
<evidence type="ECO:0000313" key="3">
    <source>
        <dbReference type="EMBL" id="NHO31375.1"/>
    </source>
</evidence>
<dbReference type="PRINTS" id="PR00368">
    <property type="entry name" value="FADPNR"/>
</dbReference>
<comment type="caution">
    <text evidence="3">The sequence shown here is derived from an EMBL/GenBank/DDBJ whole genome shotgun (WGS) entry which is preliminary data.</text>
</comment>
<feature type="domain" description="FAD/NAD(P)-binding" evidence="2">
    <location>
        <begin position="4"/>
        <end position="210"/>
    </location>
</feature>
<dbReference type="EMBL" id="WOSW01000002">
    <property type="protein sequence ID" value="NHO31375.1"/>
    <property type="molecule type" value="Genomic_DNA"/>
</dbReference>
<keyword evidence="3" id="KW-0503">Monooxygenase</keyword>
<gene>
    <name evidence="3" type="ORF">GOB84_02155</name>
</gene>
<accession>A0ABX0K4S5</accession>
<sequence length="418" mass="45765">MNTDVAIIGAGPYGLSLAAHLRERGVNFRIFGRPMGFWRDHVPGELRLKAEGFALDLFDPDRFFTLARFCEERGYPYTDVGTPVSAQIFAEYGEAFQKKYVPELRELLVTMVSGVAGDFAVHLENGETVRAGNVVVAAGIGSFPYMPLALQDLPPDRVSHTFDGISFGRFAGKRVAVIGAGSSAVDTACLLHQAGAEAFLCARRSQVLIGEPPRKVDRLKQLVSSVTKPRSGLGTGWRSRMACDWPDIFRLLPTGFRLLITRKHLGPAAGWVTGQVVREHVPILLNMALKSAVCRDDAIRLEFADTQAGCVRTLDVDHVFAGTGVRIDTVRIPFLDRALISAIRTEDSMPALSRNFESSVQGLYFIGPVAANSFGPLLRFAWGARFAARRLTGHLARGLAVRQAPQTAFAQQRFFGIF</sequence>
<dbReference type="PANTHER" id="PTHR43539">
    <property type="entry name" value="FLAVIN-BINDING MONOOXYGENASE-LIKE PROTEIN (AFU_ORTHOLOGUE AFUA_4G09220)"/>
    <property type="match status" value="1"/>
</dbReference>
<dbReference type="PANTHER" id="PTHR43539:SF78">
    <property type="entry name" value="FLAVIN-CONTAINING MONOOXYGENASE"/>
    <property type="match status" value="1"/>
</dbReference>
<evidence type="ECO:0000313" key="4">
    <source>
        <dbReference type="Proteomes" id="UP000615326"/>
    </source>
</evidence>
<dbReference type="InterPro" id="IPR036188">
    <property type="entry name" value="FAD/NAD-bd_sf"/>
</dbReference>
<dbReference type="RefSeq" id="WP_173575987.1">
    <property type="nucleotide sequence ID" value="NZ_WOSW01000002.1"/>
</dbReference>
<organism evidence="3 4">
    <name type="scientific">Acetobacter fallax</name>
    <dbReference type="NCBI Taxonomy" id="1737473"/>
    <lineage>
        <taxon>Bacteria</taxon>
        <taxon>Pseudomonadati</taxon>
        <taxon>Pseudomonadota</taxon>
        <taxon>Alphaproteobacteria</taxon>
        <taxon>Acetobacterales</taxon>
        <taxon>Acetobacteraceae</taxon>
        <taxon>Acetobacter</taxon>
    </lineage>
</organism>
<proteinExistence type="predicted"/>
<keyword evidence="1" id="KW-0560">Oxidoreductase</keyword>
<keyword evidence="4" id="KW-1185">Reference proteome</keyword>
<dbReference type="InterPro" id="IPR050982">
    <property type="entry name" value="Auxin_biosynth/cation_transpt"/>
</dbReference>
<name>A0ABX0K4S5_9PROT</name>
<dbReference type="PRINTS" id="PR00469">
    <property type="entry name" value="PNDRDTASEII"/>
</dbReference>
<dbReference type="Gene3D" id="3.50.50.60">
    <property type="entry name" value="FAD/NAD(P)-binding domain"/>
    <property type="match status" value="1"/>
</dbReference>
<dbReference type="Pfam" id="PF07992">
    <property type="entry name" value="Pyr_redox_2"/>
    <property type="match status" value="1"/>
</dbReference>
<reference evidence="3 4" key="1">
    <citation type="journal article" date="2020" name="Int. J. Syst. Evol. Microbiol.">
        <title>Novel acetic acid bacteria from cider fermentations: Acetobacter conturbans sp. nov. and Acetobacter fallax sp. nov.</title>
        <authorList>
            <person name="Sombolestani A.S."/>
            <person name="Cleenwerck I."/>
            <person name="Cnockaert M."/>
            <person name="Borremans W."/>
            <person name="Wieme A.D."/>
            <person name="De Vuyst L."/>
            <person name="Vandamme P."/>
        </authorList>
    </citation>
    <scope>NUCLEOTIDE SEQUENCE [LARGE SCALE GENOMIC DNA]</scope>
    <source>
        <strain evidence="3 4">LMG 1637</strain>
    </source>
</reference>
<dbReference type="Proteomes" id="UP000615326">
    <property type="component" value="Unassembled WGS sequence"/>
</dbReference>
<protein>
    <submittedName>
        <fullName evidence="3">SidA/IucD/PvdA family monooxygenase</fullName>
    </submittedName>
</protein>
<dbReference type="InterPro" id="IPR023753">
    <property type="entry name" value="FAD/NAD-binding_dom"/>
</dbReference>